<dbReference type="EMBL" id="PYMB01000009">
    <property type="protein sequence ID" value="PSW10787.1"/>
    <property type="molecule type" value="Genomic_DNA"/>
</dbReference>
<dbReference type="Pfam" id="PF00563">
    <property type="entry name" value="EAL"/>
    <property type="match status" value="1"/>
</dbReference>
<dbReference type="RefSeq" id="WP_107299422.1">
    <property type="nucleotide sequence ID" value="NZ_PYMB01000009.1"/>
</dbReference>
<proteinExistence type="predicted"/>
<dbReference type="CDD" id="cd01948">
    <property type="entry name" value="EAL"/>
    <property type="match status" value="1"/>
</dbReference>
<dbReference type="SMART" id="SM00267">
    <property type="entry name" value="GGDEF"/>
    <property type="match status" value="1"/>
</dbReference>
<dbReference type="InterPro" id="IPR035919">
    <property type="entry name" value="EAL_sf"/>
</dbReference>
<dbReference type="PANTHER" id="PTHR33121">
    <property type="entry name" value="CYCLIC DI-GMP PHOSPHODIESTERASE PDEF"/>
    <property type="match status" value="1"/>
</dbReference>
<organism evidence="4 5">
    <name type="scientific">Photobacterium rosenbergii</name>
    <dbReference type="NCBI Taxonomy" id="294936"/>
    <lineage>
        <taxon>Bacteria</taxon>
        <taxon>Pseudomonadati</taxon>
        <taxon>Pseudomonadota</taxon>
        <taxon>Gammaproteobacteria</taxon>
        <taxon>Vibrionales</taxon>
        <taxon>Vibrionaceae</taxon>
        <taxon>Photobacterium</taxon>
    </lineage>
</organism>
<evidence type="ECO:0000259" key="3">
    <source>
        <dbReference type="PROSITE" id="PS50887"/>
    </source>
</evidence>
<dbReference type="PROSITE" id="PS50883">
    <property type="entry name" value="EAL"/>
    <property type="match status" value="1"/>
</dbReference>
<dbReference type="SMART" id="SM00052">
    <property type="entry name" value="EAL"/>
    <property type="match status" value="1"/>
</dbReference>
<feature type="domain" description="GGDEF" evidence="3">
    <location>
        <begin position="272"/>
        <end position="404"/>
    </location>
</feature>
<keyword evidence="1" id="KW-0812">Transmembrane</keyword>
<reference evidence="4 5" key="1">
    <citation type="submission" date="2018-03" db="EMBL/GenBank/DDBJ databases">
        <title>Whole genome sequencing of Histamine producing bacteria.</title>
        <authorList>
            <person name="Butler K."/>
        </authorList>
    </citation>
    <scope>NUCLEOTIDE SEQUENCE [LARGE SCALE GENOMIC DNA]</scope>
    <source>
        <strain evidence="4 5">DSM 19138</strain>
    </source>
</reference>
<evidence type="ECO:0000313" key="4">
    <source>
        <dbReference type="EMBL" id="PSW10787.1"/>
    </source>
</evidence>
<evidence type="ECO:0000259" key="2">
    <source>
        <dbReference type="PROSITE" id="PS50883"/>
    </source>
</evidence>
<evidence type="ECO:0000313" key="5">
    <source>
        <dbReference type="Proteomes" id="UP000241346"/>
    </source>
</evidence>
<feature type="transmembrane region" description="Helical" evidence="1">
    <location>
        <begin position="161"/>
        <end position="183"/>
    </location>
</feature>
<comment type="caution">
    <text evidence="4">The sequence shown here is derived from an EMBL/GenBank/DDBJ whole genome shotgun (WGS) entry which is preliminary data.</text>
</comment>
<dbReference type="InterPro" id="IPR000160">
    <property type="entry name" value="GGDEF_dom"/>
</dbReference>
<dbReference type="GO" id="GO:0071111">
    <property type="term" value="F:cyclic-guanylate-specific phosphodiesterase activity"/>
    <property type="evidence" value="ECO:0007669"/>
    <property type="project" value="InterPro"/>
</dbReference>
<dbReference type="SUPFAM" id="SSF141868">
    <property type="entry name" value="EAL domain-like"/>
    <property type="match status" value="1"/>
</dbReference>
<name>A0A2T3NAM9_9GAMM</name>
<accession>A0A2T3NAM9</accession>
<gene>
    <name evidence="4" type="ORF">C9J01_17455</name>
</gene>
<keyword evidence="1" id="KW-0472">Membrane</keyword>
<feature type="domain" description="EAL" evidence="2">
    <location>
        <begin position="413"/>
        <end position="660"/>
    </location>
</feature>
<keyword evidence="1" id="KW-1133">Transmembrane helix</keyword>
<sequence length="661" mass="74826">MNLFRYTYTWIASCLTVLLVCSIALHANGIRATLLDQSELKLQSTATFLEHQLMPADQAVLEPSRDYATVPDYQAILAQLQLISPSFDIQLHVLTTNERFTTAAHVSPKANTLLSLSPHIMKAIWPSLSLQQTLLEGSKQAIRYTVSMPIETISNGFLQQLLPGILLAIALYLTCIVALFFALRRKLFPLTQLAQQPVSLKGPVPNIEPSSIEAKAWLTMQKHFKTQLADIFRQQAVEANKLKAQAYQDKVSGLGNRHYFINQLNAWLDNPQQAGLILLKTTLLDEVYQQHDFEKGDSFTRQLADEFNSNIVHVNVYLARLSYDEFAVLLPNIPTEKLKYIAESMRNVHQQLEKDYRGDISDSVFIGLLAIEQPTKASSVLGQLDNILAQATRNPAEPILLAANPHQVPSFGKQQWKSLLLEAIEHDTMDYKYQPVLNEHHQQYHLEVFSSLKAKQSSYQANQFLGAIEDVGAGVLLDKHVIAQHINKLNADPSRGPFAINLTSNSITDPSFNRWLEQALSRNQHLAERLHFDIPESCFIQTPDACSLLCSAIRFYKFHYGVDGYGRYFKSLAYLEEFRPDYAKVDFSYTHQLNDELKKQLLSSICRSAHSLNIMTIATRVETETQLDRLSDLFVSGFQGFYTEQKQRDKQAAKRSLTASH</sequence>
<dbReference type="SUPFAM" id="SSF55073">
    <property type="entry name" value="Nucleotide cyclase"/>
    <property type="match status" value="1"/>
</dbReference>
<dbReference type="InterPro" id="IPR029787">
    <property type="entry name" value="Nucleotide_cyclase"/>
</dbReference>
<dbReference type="PANTHER" id="PTHR33121:SF79">
    <property type="entry name" value="CYCLIC DI-GMP PHOSPHODIESTERASE PDED-RELATED"/>
    <property type="match status" value="1"/>
</dbReference>
<dbReference type="Gene3D" id="3.30.70.270">
    <property type="match status" value="1"/>
</dbReference>
<dbReference type="InterPro" id="IPR050706">
    <property type="entry name" value="Cyclic-di-GMP_PDE-like"/>
</dbReference>
<dbReference type="InterPro" id="IPR043128">
    <property type="entry name" value="Rev_trsase/Diguanyl_cyclase"/>
</dbReference>
<protein>
    <submittedName>
        <fullName evidence="4">Diguanylate phosphodiesterase</fullName>
    </submittedName>
</protein>
<dbReference type="Pfam" id="PF00990">
    <property type="entry name" value="GGDEF"/>
    <property type="match status" value="1"/>
</dbReference>
<dbReference type="Gene3D" id="3.20.20.450">
    <property type="entry name" value="EAL domain"/>
    <property type="match status" value="1"/>
</dbReference>
<dbReference type="Proteomes" id="UP000241346">
    <property type="component" value="Unassembled WGS sequence"/>
</dbReference>
<dbReference type="OrthoDB" id="5894408at2"/>
<dbReference type="PROSITE" id="PS50887">
    <property type="entry name" value="GGDEF"/>
    <property type="match status" value="1"/>
</dbReference>
<evidence type="ECO:0000256" key="1">
    <source>
        <dbReference type="SAM" id="Phobius"/>
    </source>
</evidence>
<dbReference type="InterPro" id="IPR001633">
    <property type="entry name" value="EAL_dom"/>
</dbReference>
<dbReference type="AlphaFoldDB" id="A0A2T3NAM9"/>